<evidence type="ECO:0000313" key="4">
    <source>
        <dbReference type="EMBL" id="SDT09565.1"/>
    </source>
</evidence>
<dbReference type="InterPro" id="IPR016162">
    <property type="entry name" value="Ald_DH_N"/>
</dbReference>
<sequence>MNKPNNGTVRNWINGVWTDHAGPTIDVINPATGQVVTSQPDSSAEQVDSAVSAARSAFSSWRTVNPSVRAQHLHAIADQVALRIDELATAVTIEMGKPLDEARGEARKLVAALHFYAEEATRLRGSIVPNADDGFSSLVEYEPIGVVAAIAPWNYPLELIGWKLGAGLAAGCTMVIKPSEYSPGSGLLLAECVAATELPAGVVNMITGAGQTGQALTQHGDIDKIAFTGSGATGAAIARGVAKATSLSMELGGSCPLIVTETADLTEAVRGTLRRAFRNAGQICISINRGYVHTDVYDDYLAALAEGATRLVVADGLQTPNADVGPVVNQEIFDRTTAHIADAVQRGARVIAGGGPISDLAPGLFLQPTVLADTDQDMLIMHEETFGPVIGIARYTDLDEAISQANSTSAGLAAYGFCRDLGQTFTLSKQLDFGNVAINNVDAGIINAPYGGRKGSGFGVEHGREAIDGYLHVKHTRIRHGA</sequence>
<dbReference type="Gene3D" id="3.40.605.10">
    <property type="entry name" value="Aldehyde Dehydrogenase, Chain A, domain 1"/>
    <property type="match status" value="1"/>
</dbReference>
<dbReference type="FunFam" id="3.40.605.10:FF:000007">
    <property type="entry name" value="NAD/NADP-dependent betaine aldehyde dehydrogenase"/>
    <property type="match status" value="1"/>
</dbReference>
<reference evidence="4 5" key="1">
    <citation type="submission" date="2016-10" db="EMBL/GenBank/DDBJ databases">
        <authorList>
            <person name="de Groot N.N."/>
        </authorList>
    </citation>
    <scope>NUCLEOTIDE SEQUENCE [LARGE SCALE GENOMIC DNA]</scope>
    <source>
        <strain evidence="4 5">DSM 21800</strain>
    </source>
</reference>
<proteinExistence type="inferred from homology"/>
<name>A0A1H1XJU0_9ACTN</name>
<dbReference type="STRING" id="630515.SAMN04489812_4119"/>
<dbReference type="InterPro" id="IPR050740">
    <property type="entry name" value="Aldehyde_DH_Superfamily"/>
</dbReference>
<keyword evidence="2" id="KW-0560">Oxidoreductase</keyword>
<dbReference type="Pfam" id="PF00171">
    <property type="entry name" value="Aldedh"/>
    <property type="match status" value="1"/>
</dbReference>
<dbReference type="RefSeq" id="WP_091527280.1">
    <property type="nucleotide sequence ID" value="NZ_LT629772.1"/>
</dbReference>
<gene>
    <name evidence="4" type="ORF">SAMN04489812_4119</name>
</gene>
<dbReference type="InterPro" id="IPR016163">
    <property type="entry name" value="Ald_DH_C"/>
</dbReference>
<dbReference type="Gene3D" id="3.40.309.10">
    <property type="entry name" value="Aldehyde Dehydrogenase, Chain A, domain 2"/>
    <property type="match status" value="1"/>
</dbReference>
<comment type="similarity">
    <text evidence="1">Belongs to the aldehyde dehydrogenase family.</text>
</comment>
<dbReference type="SUPFAM" id="SSF53720">
    <property type="entry name" value="ALDH-like"/>
    <property type="match status" value="1"/>
</dbReference>
<organism evidence="4 5">
    <name type="scientific">Microlunatus soli</name>
    <dbReference type="NCBI Taxonomy" id="630515"/>
    <lineage>
        <taxon>Bacteria</taxon>
        <taxon>Bacillati</taxon>
        <taxon>Actinomycetota</taxon>
        <taxon>Actinomycetes</taxon>
        <taxon>Propionibacteriales</taxon>
        <taxon>Propionibacteriaceae</taxon>
        <taxon>Microlunatus</taxon>
    </lineage>
</organism>
<evidence type="ECO:0000313" key="5">
    <source>
        <dbReference type="Proteomes" id="UP000199103"/>
    </source>
</evidence>
<protein>
    <submittedName>
        <fullName evidence="4">Succinate-semialdehyde dehydrogenase / glutarate-semialdehyde dehydrogenase</fullName>
    </submittedName>
</protein>
<dbReference type="Proteomes" id="UP000199103">
    <property type="component" value="Chromosome I"/>
</dbReference>
<accession>A0A1H1XJU0</accession>
<evidence type="ECO:0000256" key="2">
    <source>
        <dbReference type="ARBA" id="ARBA00023002"/>
    </source>
</evidence>
<evidence type="ECO:0000259" key="3">
    <source>
        <dbReference type="Pfam" id="PF00171"/>
    </source>
</evidence>
<dbReference type="AlphaFoldDB" id="A0A1H1XJU0"/>
<dbReference type="GO" id="GO:0016620">
    <property type="term" value="F:oxidoreductase activity, acting on the aldehyde or oxo group of donors, NAD or NADP as acceptor"/>
    <property type="evidence" value="ECO:0007669"/>
    <property type="project" value="InterPro"/>
</dbReference>
<keyword evidence="5" id="KW-1185">Reference proteome</keyword>
<evidence type="ECO:0000256" key="1">
    <source>
        <dbReference type="ARBA" id="ARBA00009986"/>
    </source>
</evidence>
<dbReference type="EMBL" id="LT629772">
    <property type="protein sequence ID" value="SDT09565.1"/>
    <property type="molecule type" value="Genomic_DNA"/>
</dbReference>
<dbReference type="InterPro" id="IPR016161">
    <property type="entry name" value="Ald_DH/histidinol_DH"/>
</dbReference>
<dbReference type="PANTHER" id="PTHR43353">
    <property type="entry name" value="SUCCINATE-SEMIALDEHYDE DEHYDROGENASE, MITOCHONDRIAL"/>
    <property type="match status" value="1"/>
</dbReference>
<feature type="domain" description="Aldehyde dehydrogenase" evidence="3">
    <location>
        <begin position="17"/>
        <end position="475"/>
    </location>
</feature>
<dbReference type="InterPro" id="IPR015590">
    <property type="entry name" value="Aldehyde_DH_dom"/>
</dbReference>
<dbReference type="OrthoDB" id="6882680at2"/>
<dbReference type="PANTHER" id="PTHR43353:SF5">
    <property type="entry name" value="SUCCINATE-SEMIALDEHYDE DEHYDROGENASE, MITOCHONDRIAL"/>
    <property type="match status" value="1"/>
</dbReference>